<name>U7VAC8_9FUSO</name>
<comment type="subcellular location">
    <subcellularLocation>
        <location evidence="1 8">Cell membrane</location>
        <topology evidence="1 8">Multi-pass membrane protein</topology>
    </subcellularLocation>
</comment>
<dbReference type="HOGENOM" id="CLU_024867_0_1_0"/>
<dbReference type="Proteomes" id="UP000017081">
    <property type="component" value="Unassembled WGS sequence"/>
</dbReference>
<feature type="transmembrane region" description="Helical" evidence="8">
    <location>
        <begin position="239"/>
        <end position="259"/>
    </location>
</feature>
<keyword evidence="10" id="KW-1185">Reference proteome</keyword>
<evidence type="ECO:0000313" key="10">
    <source>
        <dbReference type="Proteomes" id="UP000017081"/>
    </source>
</evidence>
<feature type="transmembrane region" description="Helical" evidence="8">
    <location>
        <begin position="14"/>
        <end position="34"/>
    </location>
</feature>
<feature type="transmembrane region" description="Helical" evidence="8">
    <location>
        <begin position="144"/>
        <end position="164"/>
    </location>
</feature>
<dbReference type="PRINTS" id="PR00175">
    <property type="entry name" value="NAALASMPORT"/>
</dbReference>
<proteinExistence type="inferred from homology"/>
<feature type="transmembrane region" description="Helical" evidence="8">
    <location>
        <begin position="337"/>
        <end position="363"/>
    </location>
</feature>
<evidence type="ECO:0008006" key="11">
    <source>
        <dbReference type="Google" id="ProtNLM"/>
    </source>
</evidence>
<keyword evidence="7 8" id="KW-0472">Membrane</keyword>
<evidence type="ECO:0000256" key="8">
    <source>
        <dbReference type="RuleBase" id="RU363064"/>
    </source>
</evidence>
<comment type="caution">
    <text evidence="9">The sequence shown here is derived from an EMBL/GenBank/DDBJ whole genome shotgun (WGS) entry which is preliminary data.</text>
</comment>
<dbReference type="EMBL" id="AXZF01000063">
    <property type="protein sequence ID" value="ERT68500.1"/>
    <property type="molecule type" value="Genomic_DNA"/>
</dbReference>
<evidence type="ECO:0000256" key="6">
    <source>
        <dbReference type="ARBA" id="ARBA00022989"/>
    </source>
</evidence>
<evidence type="ECO:0000313" key="9">
    <source>
        <dbReference type="EMBL" id="ERT68500.1"/>
    </source>
</evidence>
<dbReference type="GO" id="GO:0005283">
    <property type="term" value="F:amino acid:sodium symporter activity"/>
    <property type="evidence" value="ECO:0007669"/>
    <property type="project" value="InterPro"/>
</dbReference>
<dbReference type="eggNOG" id="COG1115">
    <property type="taxonomic scope" value="Bacteria"/>
</dbReference>
<dbReference type="NCBIfam" id="TIGR00835">
    <property type="entry name" value="agcS"/>
    <property type="match status" value="1"/>
</dbReference>
<dbReference type="PANTHER" id="PTHR30330:SF1">
    <property type="entry name" value="AMINO-ACID CARRIER PROTEIN ALST"/>
    <property type="match status" value="1"/>
</dbReference>
<evidence type="ECO:0000256" key="4">
    <source>
        <dbReference type="ARBA" id="ARBA00022475"/>
    </source>
</evidence>
<feature type="transmembrane region" description="Helical" evidence="8">
    <location>
        <begin position="209"/>
        <end position="227"/>
    </location>
</feature>
<dbReference type="AlphaFoldDB" id="U7VAC8"/>
<keyword evidence="3 8" id="KW-0813">Transport</keyword>
<organism evidence="9 10">
    <name type="scientific">Cetobacterium somerae ATCC BAA-474</name>
    <dbReference type="NCBI Taxonomy" id="1319815"/>
    <lineage>
        <taxon>Bacteria</taxon>
        <taxon>Fusobacteriati</taxon>
        <taxon>Fusobacteriota</taxon>
        <taxon>Fusobacteriia</taxon>
        <taxon>Fusobacteriales</taxon>
        <taxon>Fusobacteriaceae</taxon>
        <taxon>Cetobacterium</taxon>
    </lineage>
</organism>
<dbReference type="PATRIC" id="fig|1319815.3.peg.1554"/>
<dbReference type="InterPro" id="IPR001463">
    <property type="entry name" value="Na/Ala_symport"/>
</dbReference>
<gene>
    <name evidence="9" type="ORF">HMPREF0202_01611</name>
</gene>
<dbReference type="RefSeq" id="WP_023051149.1">
    <property type="nucleotide sequence ID" value="NZ_CP173060.2"/>
</dbReference>
<dbReference type="Gene3D" id="1.20.1740.10">
    <property type="entry name" value="Amino acid/polyamine transporter I"/>
    <property type="match status" value="1"/>
</dbReference>
<evidence type="ECO:0000256" key="3">
    <source>
        <dbReference type="ARBA" id="ARBA00022448"/>
    </source>
</evidence>
<evidence type="ECO:0000256" key="5">
    <source>
        <dbReference type="ARBA" id="ARBA00022692"/>
    </source>
</evidence>
<protein>
    <recommendedName>
        <fullName evidence="11">Amino acid carrier protein</fullName>
    </recommendedName>
</protein>
<keyword evidence="5 8" id="KW-0812">Transmembrane</keyword>
<dbReference type="GO" id="GO:0005886">
    <property type="term" value="C:plasma membrane"/>
    <property type="evidence" value="ECO:0007669"/>
    <property type="project" value="UniProtKB-SubCell"/>
</dbReference>
<dbReference type="Pfam" id="PF01235">
    <property type="entry name" value="Na_Ala_symp"/>
    <property type="match status" value="1"/>
</dbReference>
<sequence>MNFITKLIDFINGIIWSNNILVALLIGTAIYFTLKTNFMQFRLFKHMLKSVWNKEDEGKGVSSFESFCLGTACRIGAGNIAGVVAAISVGGPGSIFWMWLVALLGCSTSFIESTLSVIYRKKDPNGEFEGGTPWILEKKLNKRWIGVFYAIASIICYIGAIQVMSNSVTESFESAFHINKFALAGFLAVAVALTIFGKRNKIINVLNKIVPFMALLYIGVVLIVILKNATLVPLVIKNIFYQAFGGEQIIGGALGGIIMQGVKRGLFSNEAGTGNSNYAAAIADVKHPAKQGLVQAFGVFVDTIVICTATALVVLLAGDQGDLTGMVLFQESLKSHIGWIGIPFTSITIFLFSFSTILGVTFFGRNALSFISKNSILNIGYKILIIVMVFQGGIQENQTVWTLADLGLGLMAIINIGCILPISKDAIDSLKDYEKNFLNQGKHKNVLENLAEEK</sequence>
<evidence type="ECO:0000256" key="1">
    <source>
        <dbReference type="ARBA" id="ARBA00004651"/>
    </source>
</evidence>
<feature type="transmembrane region" description="Helical" evidence="8">
    <location>
        <begin position="375"/>
        <end position="394"/>
    </location>
</feature>
<comment type="similarity">
    <text evidence="2 8">Belongs to the alanine or glycine:cation symporter (AGCS) (TC 2.A.25) family.</text>
</comment>
<dbReference type="PANTHER" id="PTHR30330">
    <property type="entry name" value="AGSS FAMILY TRANSPORTER, SODIUM-ALANINE"/>
    <property type="match status" value="1"/>
</dbReference>
<reference evidence="9 10" key="1">
    <citation type="submission" date="2013-08" db="EMBL/GenBank/DDBJ databases">
        <authorList>
            <person name="Weinstock G."/>
            <person name="Sodergren E."/>
            <person name="Wylie T."/>
            <person name="Fulton L."/>
            <person name="Fulton R."/>
            <person name="Fronick C."/>
            <person name="O'Laughlin M."/>
            <person name="Godfrey J."/>
            <person name="Miner T."/>
            <person name="Herter B."/>
            <person name="Appelbaum E."/>
            <person name="Cordes M."/>
            <person name="Lek S."/>
            <person name="Wollam A."/>
            <person name="Pepin K.H."/>
            <person name="Palsikar V.B."/>
            <person name="Mitreva M."/>
            <person name="Wilson R.K."/>
        </authorList>
    </citation>
    <scope>NUCLEOTIDE SEQUENCE [LARGE SCALE GENOMIC DNA]</scope>
    <source>
        <strain evidence="9 10">ATCC BAA-474</strain>
    </source>
</reference>
<keyword evidence="4 8" id="KW-1003">Cell membrane</keyword>
<feature type="transmembrane region" description="Helical" evidence="8">
    <location>
        <begin position="176"/>
        <end position="197"/>
    </location>
</feature>
<feature type="transmembrane region" description="Helical" evidence="8">
    <location>
        <begin position="95"/>
        <end position="119"/>
    </location>
</feature>
<accession>U7VAC8</accession>
<keyword evidence="8" id="KW-0769">Symport</keyword>
<keyword evidence="6 8" id="KW-1133">Transmembrane helix</keyword>
<feature type="transmembrane region" description="Helical" evidence="8">
    <location>
        <begin position="400"/>
        <end position="422"/>
    </location>
</feature>
<feature type="transmembrane region" description="Helical" evidence="8">
    <location>
        <begin position="296"/>
        <end position="317"/>
    </location>
</feature>
<evidence type="ECO:0000256" key="7">
    <source>
        <dbReference type="ARBA" id="ARBA00023136"/>
    </source>
</evidence>
<evidence type="ECO:0000256" key="2">
    <source>
        <dbReference type="ARBA" id="ARBA00009261"/>
    </source>
</evidence>